<dbReference type="EMBL" id="FXTI01000003">
    <property type="protein sequence ID" value="SMO53374.1"/>
    <property type="molecule type" value="Genomic_DNA"/>
</dbReference>
<keyword evidence="2" id="KW-1185">Reference proteome</keyword>
<organism evidence="1 2">
    <name type="scientific">Melghirimyces algeriensis</name>
    <dbReference type="NCBI Taxonomy" id="910412"/>
    <lineage>
        <taxon>Bacteria</taxon>
        <taxon>Bacillati</taxon>
        <taxon>Bacillota</taxon>
        <taxon>Bacilli</taxon>
        <taxon>Bacillales</taxon>
        <taxon>Thermoactinomycetaceae</taxon>
        <taxon>Melghirimyces</taxon>
    </lineage>
</organism>
<dbReference type="Proteomes" id="UP000315636">
    <property type="component" value="Unassembled WGS sequence"/>
</dbReference>
<protein>
    <submittedName>
        <fullName evidence="1">Uncharacterized protein</fullName>
    </submittedName>
</protein>
<dbReference type="AlphaFoldDB" id="A0A521C1W4"/>
<name>A0A521C1W4_9BACL</name>
<sequence>MVVELKSLENNKVVMNHHHKKKTFNVRPGQTFNLSCDFFGIRVANILLRPGDFIKVRCRGRTAIVFNSFFRFNRGVINLRSGEFVSFFGGFKRRKRKKFK</sequence>
<accession>A0A521C1W4</accession>
<reference evidence="1 2" key="1">
    <citation type="submission" date="2017-05" db="EMBL/GenBank/DDBJ databases">
        <authorList>
            <person name="Varghese N."/>
            <person name="Submissions S."/>
        </authorList>
    </citation>
    <scope>NUCLEOTIDE SEQUENCE [LARGE SCALE GENOMIC DNA]</scope>
    <source>
        <strain evidence="1 2">DSM 45474</strain>
    </source>
</reference>
<gene>
    <name evidence="1" type="ORF">SAMN06264849_10380</name>
</gene>
<evidence type="ECO:0000313" key="2">
    <source>
        <dbReference type="Proteomes" id="UP000315636"/>
    </source>
</evidence>
<proteinExistence type="predicted"/>
<evidence type="ECO:0000313" key="1">
    <source>
        <dbReference type="EMBL" id="SMO53374.1"/>
    </source>
</evidence>